<evidence type="ECO:0000256" key="1">
    <source>
        <dbReference type="SAM" id="Phobius"/>
    </source>
</evidence>
<reference evidence="3 5" key="1">
    <citation type="journal article" date="2008" name="Science">
        <title>The Physcomitrella genome reveals evolutionary insights into the conquest of land by plants.</title>
        <authorList>
            <person name="Rensing S."/>
            <person name="Lang D."/>
            <person name="Zimmer A."/>
            <person name="Terry A."/>
            <person name="Salamov A."/>
            <person name="Shapiro H."/>
            <person name="Nishiyama T."/>
            <person name="Perroud P.-F."/>
            <person name="Lindquist E."/>
            <person name="Kamisugi Y."/>
            <person name="Tanahashi T."/>
            <person name="Sakakibara K."/>
            <person name="Fujita T."/>
            <person name="Oishi K."/>
            <person name="Shin-I T."/>
            <person name="Kuroki Y."/>
            <person name="Toyoda A."/>
            <person name="Suzuki Y."/>
            <person name="Hashimoto A."/>
            <person name="Yamaguchi K."/>
            <person name="Sugano A."/>
            <person name="Kohara Y."/>
            <person name="Fujiyama A."/>
            <person name="Anterola A."/>
            <person name="Aoki S."/>
            <person name="Ashton N."/>
            <person name="Barbazuk W.B."/>
            <person name="Barker E."/>
            <person name="Bennetzen J."/>
            <person name="Bezanilla M."/>
            <person name="Blankenship R."/>
            <person name="Cho S.H."/>
            <person name="Dutcher S."/>
            <person name="Estelle M."/>
            <person name="Fawcett J.A."/>
            <person name="Gundlach H."/>
            <person name="Hanada K."/>
            <person name="Heyl A."/>
            <person name="Hicks K.A."/>
            <person name="Hugh J."/>
            <person name="Lohr M."/>
            <person name="Mayer K."/>
            <person name="Melkozernov A."/>
            <person name="Murata T."/>
            <person name="Nelson D."/>
            <person name="Pils B."/>
            <person name="Prigge M."/>
            <person name="Reiss B."/>
            <person name="Renner T."/>
            <person name="Rombauts S."/>
            <person name="Rushton P."/>
            <person name="Sanderfoot A."/>
            <person name="Schween G."/>
            <person name="Shiu S.-H."/>
            <person name="Stueber K."/>
            <person name="Theodoulou F.L."/>
            <person name="Tu H."/>
            <person name="Van de Peer Y."/>
            <person name="Verrier P.J."/>
            <person name="Waters E."/>
            <person name="Wood A."/>
            <person name="Yang L."/>
            <person name="Cove D."/>
            <person name="Cuming A."/>
            <person name="Hasebe M."/>
            <person name="Lucas S."/>
            <person name="Mishler D.B."/>
            <person name="Reski R."/>
            <person name="Grigoriev I."/>
            <person name="Quatrano R.S."/>
            <person name="Boore J.L."/>
        </authorList>
    </citation>
    <scope>NUCLEOTIDE SEQUENCE [LARGE SCALE GENOMIC DNA]</scope>
    <source>
        <strain evidence="4 5">cv. Gransden 2004</strain>
    </source>
</reference>
<dbReference type="AlphaFoldDB" id="A0A2K1K763"/>
<evidence type="ECO:0000259" key="2">
    <source>
        <dbReference type="Pfam" id="PF25002"/>
    </source>
</evidence>
<feature type="domain" description="DUF7780" evidence="2">
    <location>
        <begin position="417"/>
        <end position="475"/>
    </location>
</feature>
<dbReference type="Pfam" id="PF25002">
    <property type="entry name" value="DUF7780"/>
    <property type="match status" value="2"/>
</dbReference>
<dbReference type="InterPro" id="IPR056682">
    <property type="entry name" value="DUF7780"/>
</dbReference>
<dbReference type="EMBL" id="ABEU02000008">
    <property type="protein sequence ID" value="PNR49621.1"/>
    <property type="molecule type" value="Genomic_DNA"/>
</dbReference>
<dbReference type="PANTHER" id="PTHR34960:SF1">
    <property type="entry name" value="EMB|CAB68146.1-RELATED"/>
    <property type="match status" value="1"/>
</dbReference>
<dbReference type="Proteomes" id="UP000006727">
    <property type="component" value="Chromosome 8"/>
</dbReference>
<feature type="transmembrane region" description="Helical" evidence="1">
    <location>
        <begin position="56"/>
        <end position="76"/>
    </location>
</feature>
<organism evidence="3">
    <name type="scientific">Physcomitrium patens</name>
    <name type="common">Spreading-leaved earth moss</name>
    <name type="synonym">Physcomitrella patens</name>
    <dbReference type="NCBI Taxonomy" id="3218"/>
    <lineage>
        <taxon>Eukaryota</taxon>
        <taxon>Viridiplantae</taxon>
        <taxon>Streptophyta</taxon>
        <taxon>Embryophyta</taxon>
        <taxon>Bryophyta</taxon>
        <taxon>Bryophytina</taxon>
        <taxon>Bryopsida</taxon>
        <taxon>Funariidae</taxon>
        <taxon>Funariales</taxon>
        <taxon>Funariaceae</taxon>
        <taxon>Physcomitrium</taxon>
    </lineage>
</organism>
<accession>A0A2K1K763</accession>
<dbReference type="EnsemblPlants" id="Pp3c8_14130V3.1">
    <property type="protein sequence ID" value="PAC:32963805.CDS.1"/>
    <property type="gene ID" value="Pp3c8_14130"/>
</dbReference>
<evidence type="ECO:0000313" key="3">
    <source>
        <dbReference type="EMBL" id="PNR49621.1"/>
    </source>
</evidence>
<dbReference type="Gramene" id="Pp3c8_14130V3.3">
    <property type="protein sequence ID" value="PAC:32963807.CDS.1"/>
    <property type="gene ID" value="Pp3c8_14130"/>
</dbReference>
<reference evidence="3 5" key="2">
    <citation type="journal article" date="2018" name="Plant J.">
        <title>The Physcomitrella patens chromosome-scale assembly reveals moss genome structure and evolution.</title>
        <authorList>
            <person name="Lang D."/>
            <person name="Ullrich K.K."/>
            <person name="Murat F."/>
            <person name="Fuchs J."/>
            <person name="Jenkins J."/>
            <person name="Haas F.B."/>
            <person name="Piednoel M."/>
            <person name="Gundlach H."/>
            <person name="Van Bel M."/>
            <person name="Meyberg R."/>
            <person name="Vives C."/>
            <person name="Morata J."/>
            <person name="Symeonidi A."/>
            <person name="Hiss M."/>
            <person name="Muchero W."/>
            <person name="Kamisugi Y."/>
            <person name="Saleh O."/>
            <person name="Blanc G."/>
            <person name="Decker E.L."/>
            <person name="van Gessel N."/>
            <person name="Grimwood J."/>
            <person name="Hayes R.D."/>
            <person name="Graham S.W."/>
            <person name="Gunter L.E."/>
            <person name="McDaniel S.F."/>
            <person name="Hoernstein S.N.W."/>
            <person name="Larsson A."/>
            <person name="Li F.W."/>
            <person name="Perroud P.F."/>
            <person name="Phillips J."/>
            <person name="Ranjan P."/>
            <person name="Rokshar D.S."/>
            <person name="Rothfels C.J."/>
            <person name="Schneider L."/>
            <person name="Shu S."/>
            <person name="Stevenson D.W."/>
            <person name="Thummler F."/>
            <person name="Tillich M."/>
            <person name="Villarreal Aguilar J.C."/>
            <person name="Widiez T."/>
            <person name="Wong G.K."/>
            <person name="Wymore A."/>
            <person name="Zhang Y."/>
            <person name="Zimmer A.D."/>
            <person name="Quatrano R.S."/>
            <person name="Mayer K.F.X."/>
            <person name="Goodstein D."/>
            <person name="Casacuberta J.M."/>
            <person name="Vandepoele K."/>
            <person name="Reski R."/>
            <person name="Cuming A.C."/>
            <person name="Tuskan G.A."/>
            <person name="Maumus F."/>
            <person name="Salse J."/>
            <person name="Schmutz J."/>
            <person name="Rensing S.A."/>
        </authorList>
    </citation>
    <scope>NUCLEOTIDE SEQUENCE [LARGE SCALE GENOMIC DNA]</scope>
    <source>
        <strain evidence="4 5">cv. Gransden 2004</strain>
    </source>
</reference>
<keyword evidence="1" id="KW-1133">Transmembrane helix</keyword>
<dbReference type="Gramene" id="Pp3c8_14130V3.2">
    <property type="protein sequence ID" value="PAC:32963806.CDS.1"/>
    <property type="gene ID" value="Pp3c8_14130"/>
</dbReference>
<sequence length="573" mass="64284">MYESAGRGLAIRKSPSMPMLEVISIGSGGGDLAYNEILTKCHSGRMKSPQQRKTKSAIMCVGMTLCTLVLFVFVAVDLSKISEESWRLPEHGSRVLATIPYRLQSHTLLAKQDVEVSSRQRREHVQAETAGAALEGMGTLYRKGTRGMPELVVAHLSETTTSEDLRVFLRALHRSGLPARADVIFLFPSRSLAVEFAAVIHEEEIYFQRLLAKYQPRSSEARNPTDLEGIRQPELSIFHHNAYFQSLSVVDSEKATKYSVWGKVHNQTSSKTADSEVVQEEQVDEDGVNPHFGAVVGFDVQELDPDDTLTAFLDSPSLNHRRWICYQILLGMIRHKYRHVFLTEVSGVVILKDIFLQLKKKDMGLHLFHTGKSWSFIESQSKKNETNNVREMDGSAAIGMLESVYGKGLWNSLDVEEKCKKVISTGVILGGMRPVRSLTTAMATEIVRVALLRKNRMPFNVEIVLSYLVHKSSVLGSKVASHLQVHESSTSTVNLLPGGSRENDSKSPSINFHRRDRSVFAVLQGLNHEEFPEARRRKILKDLREDICSSQNDVDIYTDCYELLSADTDFSFL</sequence>
<feature type="domain" description="DUF7780" evidence="2">
    <location>
        <begin position="132"/>
        <end position="387"/>
    </location>
</feature>
<evidence type="ECO:0000313" key="5">
    <source>
        <dbReference type="Proteomes" id="UP000006727"/>
    </source>
</evidence>
<keyword evidence="1" id="KW-0812">Transmembrane</keyword>
<reference evidence="4" key="3">
    <citation type="submission" date="2020-12" db="UniProtKB">
        <authorList>
            <consortium name="EnsemblPlants"/>
        </authorList>
    </citation>
    <scope>IDENTIFICATION</scope>
</reference>
<dbReference type="PaxDb" id="3218-PP1S184_78V6.1"/>
<dbReference type="FunCoup" id="A0A2K1K763">
    <property type="interactions" value="137"/>
</dbReference>
<keyword evidence="5" id="KW-1185">Reference proteome</keyword>
<protein>
    <recommendedName>
        <fullName evidence="2">DUF7780 domain-containing protein</fullName>
    </recommendedName>
</protein>
<dbReference type="EnsemblPlants" id="Pp3c8_14130V3.3">
    <property type="protein sequence ID" value="PAC:32963807.CDS.1"/>
    <property type="gene ID" value="Pp3c8_14130"/>
</dbReference>
<gene>
    <name evidence="3" type="ORF">PHYPA_011517</name>
</gene>
<proteinExistence type="predicted"/>
<dbReference type="EnsemblPlants" id="Pp3c8_14130V3.2">
    <property type="protein sequence ID" value="PAC:32963806.CDS.1"/>
    <property type="gene ID" value="Pp3c8_14130"/>
</dbReference>
<dbReference type="Gramene" id="Pp3c8_14130V3.1">
    <property type="protein sequence ID" value="PAC:32963805.CDS.1"/>
    <property type="gene ID" value="Pp3c8_14130"/>
</dbReference>
<evidence type="ECO:0000313" key="4">
    <source>
        <dbReference type="EnsemblPlants" id="PAC:32963805.CDS.1"/>
    </source>
</evidence>
<dbReference type="InParanoid" id="A0A2K1K763"/>
<dbReference type="OMA" id="HRRWICY"/>
<dbReference type="PANTHER" id="PTHR34960">
    <property type="entry name" value="EMB|CAB68146.1-RELATED"/>
    <property type="match status" value="1"/>
</dbReference>
<keyword evidence="1" id="KW-0472">Membrane</keyword>
<name>A0A2K1K763_PHYPA</name>